<dbReference type="InterPro" id="IPR018309">
    <property type="entry name" value="Tscrpt_reg_PadR_C"/>
</dbReference>
<dbReference type="SUPFAM" id="SSF46785">
    <property type="entry name" value="Winged helix' DNA-binding domain"/>
    <property type="match status" value="1"/>
</dbReference>
<evidence type="ECO:0000259" key="1">
    <source>
        <dbReference type="Pfam" id="PF03551"/>
    </source>
</evidence>
<dbReference type="AlphaFoldDB" id="A0A0R1RG44"/>
<dbReference type="RefSeq" id="WP_017261345.1">
    <property type="nucleotide sequence ID" value="NZ_AUAW01000008.1"/>
</dbReference>
<dbReference type="PATRIC" id="fig|1114972.6.peg.2442"/>
<proteinExistence type="predicted"/>
<keyword evidence="4" id="KW-1185">Reference proteome</keyword>
<comment type="caution">
    <text evidence="3">The sequence shown here is derived from an EMBL/GenBank/DDBJ whole genome shotgun (WGS) entry which is preliminary data.</text>
</comment>
<evidence type="ECO:0000313" key="3">
    <source>
        <dbReference type="EMBL" id="KRL55847.1"/>
    </source>
</evidence>
<dbReference type="eggNOG" id="COG1695">
    <property type="taxonomic scope" value="Bacteria"/>
</dbReference>
<accession>A0A0R1RG44</accession>
<dbReference type="Gene3D" id="6.10.140.1570">
    <property type="match status" value="1"/>
</dbReference>
<organism evidence="3 4">
    <name type="scientific">Furfurilactobacillus rossiae DSM 15814</name>
    <dbReference type="NCBI Taxonomy" id="1114972"/>
    <lineage>
        <taxon>Bacteria</taxon>
        <taxon>Bacillati</taxon>
        <taxon>Bacillota</taxon>
        <taxon>Bacilli</taxon>
        <taxon>Lactobacillales</taxon>
        <taxon>Lactobacillaceae</taxon>
        <taxon>Furfurilactobacillus</taxon>
    </lineage>
</organism>
<sequence length="177" mass="20044">MKSRQIVLGILKSGPQTGYDITQLFQTSFAFFFDSSAGMVYPALRKLEKDGMVTKEIVPQQGKPDKNVFSITPAGEAEFAEYLHSPVEAESVKSDFLARLMFGEFVDPERIVQIVKDEIQQESEEIEQLQQRLSDYLPSHNRCMSTGQKLAFAYGINSSKTEIAFLKQWLQEHPDGK</sequence>
<dbReference type="Pfam" id="PF10400">
    <property type="entry name" value="Vir_act_alpha_C"/>
    <property type="match status" value="1"/>
</dbReference>
<evidence type="ECO:0000259" key="2">
    <source>
        <dbReference type="Pfam" id="PF10400"/>
    </source>
</evidence>
<dbReference type="OrthoDB" id="9783723at2"/>
<feature type="domain" description="Transcription regulator PadR C-terminal" evidence="2">
    <location>
        <begin position="92"/>
        <end position="172"/>
    </location>
</feature>
<reference evidence="3 4" key="1">
    <citation type="journal article" date="2015" name="Genome Announc.">
        <title>Expanding the biotechnology potential of lactobacilli through comparative genomics of 213 strains and associated genera.</title>
        <authorList>
            <person name="Sun Z."/>
            <person name="Harris H.M."/>
            <person name="McCann A."/>
            <person name="Guo C."/>
            <person name="Argimon S."/>
            <person name="Zhang W."/>
            <person name="Yang X."/>
            <person name="Jeffery I.B."/>
            <person name="Cooney J.C."/>
            <person name="Kagawa T.F."/>
            <person name="Liu W."/>
            <person name="Song Y."/>
            <person name="Salvetti E."/>
            <person name="Wrobel A."/>
            <person name="Rasinkangas P."/>
            <person name="Parkhill J."/>
            <person name="Rea M.C."/>
            <person name="O'Sullivan O."/>
            <person name="Ritari J."/>
            <person name="Douillard F.P."/>
            <person name="Paul Ross R."/>
            <person name="Yang R."/>
            <person name="Briner A.E."/>
            <person name="Felis G.E."/>
            <person name="de Vos W.M."/>
            <person name="Barrangou R."/>
            <person name="Klaenhammer T.R."/>
            <person name="Caufield P.W."/>
            <person name="Cui Y."/>
            <person name="Zhang H."/>
            <person name="O'Toole P.W."/>
        </authorList>
    </citation>
    <scope>NUCLEOTIDE SEQUENCE [LARGE SCALE GENOMIC DNA]</scope>
    <source>
        <strain evidence="3 4">DSM 15814</strain>
    </source>
</reference>
<dbReference type="Pfam" id="PF03551">
    <property type="entry name" value="PadR"/>
    <property type="match status" value="1"/>
</dbReference>
<dbReference type="PANTHER" id="PTHR43252">
    <property type="entry name" value="TRANSCRIPTIONAL REGULATOR YQJI"/>
    <property type="match status" value="1"/>
</dbReference>
<evidence type="ECO:0000313" key="4">
    <source>
        <dbReference type="Proteomes" id="UP000051999"/>
    </source>
</evidence>
<feature type="domain" description="Transcription regulator PadR N-terminal" evidence="1">
    <location>
        <begin position="7"/>
        <end position="81"/>
    </location>
</feature>
<dbReference type="InterPro" id="IPR036390">
    <property type="entry name" value="WH_DNA-bd_sf"/>
</dbReference>
<name>A0A0R1RG44_9LACO</name>
<dbReference type="EMBL" id="AZFF01000006">
    <property type="protein sequence ID" value="KRL55847.1"/>
    <property type="molecule type" value="Genomic_DNA"/>
</dbReference>
<dbReference type="InterPro" id="IPR005149">
    <property type="entry name" value="Tscrpt_reg_PadR_N"/>
</dbReference>
<dbReference type="InterPro" id="IPR036388">
    <property type="entry name" value="WH-like_DNA-bd_sf"/>
</dbReference>
<evidence type="ECO:0008006" key="5">
    <source>
        <dbReference type="Google" id="ProtNLM"/>
    </source>
</evidence>
<dbReference type="PANTHER" id="PTHR43252:SF6">
    <property type="entry name" value="NEGATIVE TRANSCRIPTION REGULATOR PADR"/>
    <property type="match status" value="1"/>
</dbReference>
<dbReference type="Gene3D" id="1.10.10.10">
    <property type="entry name" value="Winged helix-like DNA-binding domain superfamily/Winged helix DNA-binding domain"/>
    <property type="match status" value="1"/>
</dbReference>
<gene>
    <name evidence="3" type="ORF">FD35_GL002379</name>
</gene>
<protein>
    <recommendedName>
        <fullName evidence="5">PadR family transcriptional regulator</fullName>
    </recommendedName>
</protein>
<dbReference type="STRING" id="1114972.FD35_GL002379"/>
<dbReference type="Proteomes" id="UP000051999">
    <property type="component" value="Unassembled WGS sequence"/>
</dbReference>